<feature type="transmembrane region" description="Helical" evidence="1">
    <location>
        <begin position="28"/>
        <end position="58"/>
    </location>
</feature>
<dbReference type="AlphaFoldDB" id="A0A5K1K1V8"/>
<feature type="transmembrane region" description="Helical" evidence="1">
    <location>
        <begin position="225"/>
        <end position="247"/>
    </location>
</feature>
<keyword evidence="1" id="KW-1133">Transmembrane helix</keyword>
<feature type="transmembrane region" description="Helical" evidence="1">
    <location>
        <begin position="67"/>
        <end position="86"/>
    </location>
</feature>
<keyword evidence="1" id="KW-0812">Transmembrane</keyword>
<dbReference type="EMBL" id="LR727706">
    <property type="protein sequence ID" value="VWO99526.1"/>
    <property type="molecule type" value="Genomic_DNA"/>
</dbReference>
<sequence length="250" mass="26583">MFPIVTEHLIPPFDLYATSQSLTLYSSALWPCIVLLVLSTALMGLFTALALFAAFVLLRKGLRRPPVFILFVVVVVMYASAALHWATLLFNVIGYYDVAQAYAAQLKCQCTTDEAVPIVAISPGTPSCSLSGFGLPGAAHGLAVCAPTIILTLNVVLGDAIVWWRVWVIWPRSLVVRGACVILLAATLGSGIIDSMDSCPKAAFSALVVSNLTDIPAGSFYQSDLFGLATSILSLANNMVATILIGCKAW</sequence>
<organism evidence="2">
    <name type="scientific">Ganoderma boninense</name>
    <dbReference type="NCBI Taxonomy" id="34458"/>
    <lineage>
        <taxon>Eukaryota</taxon>
        <taxon>Fungi</taxon>
        <taxon>Dikarya</taxon>
        <taxon>Basidiomycota</taxon>
        <taxon>Agaricomycotina</taxon>
        <taxon>Agaricomycetes</taxon>
        <taxon>Polyporales</taxon>
        <taxon>Polyporaceae</taxon>
        <taxon>Ganoderma</taxon>
    </lineage>
</organism>
<keyword evidence="1" id="KW-0472">Membrane</keyword>
<evidence type="ECO:0000313" key="2">
    <source>
        <dbReference type="EMBL" id="VWO99526.1"/>
    </source>
</evidence>
<protein>
    <submittedName>
        <fullName evidence="2">Uncharacterized protein</fullName>
    </submittedName>
</protein>
<feature type="transmembrane region" description="Helical" evidence="1">
    <location>
        <begin position="174"/>
        <end position="193"/>
    </location>
</feature>
<proteinExistence type="predicted"/>
<gene>
    <name evidence="2" type="primary">I1RMV6</name>
</gene>
<reference evidence="2" key="1">
    <citation type="submission" date="2019-10" db="EMBL/GenBank/DDBJ databases">
        <authorList>
            <person name="Nor Muhammad N."/>
        </authorList>
    </citation>
    <scope>NUCLEOTIDE SEQUENCE</scope>
</reference>
<feature type="transmembrane region" description="Helical" evidence="1">
    <location>
        <begin position="139"/>
        <end position="162"/>
    </location>
</feature>
<name>A0A5K1K1V8_9APHY</name>
<evidence type="ECO:0000256" key="1">
    <source>
        <dbReference type="SAM" id="Phobius"/>
    </source>
</evidence>
<accession>A0A5K1K1V8</accession>